<reference evidence="2" key="1">
    <citation type="submission" date="2023-06" db="EMBL/GenBank/DDBJ databases">
        <title>Genome-scale phylogeny and comparative genomics of the fungal order Sordariales.</title>
        <authorList>
            <consortium name="Lawrence Berkeley National Laboratory"/>
            <person name="Hensen N."/>
            <person name="Bonometti L."/>
            <person name="Westerberg I."/>
            <person name="Brannstrom I.O."/>
            <person name="Guillou S."/>
            <person name="Cros-Aarteil S."/>
            <person name="Calhoun S."/>
            <person name="Haridas S."/>
            <person name="Kuo A."/>
            <person name="Mondo S."/>
            <person name="Pangilinan J."/>
            <person name="Riley R."/>
            <person name="Labutti K."/>
            <person name="Andreopoulos B."/>
            <person name="Lipzen A."/>
            <person name="Chen C."/>
            <person name="Yanf M."/>
            <person name="Daum C."/>
            <person name="Ng V."/>
            <person name="Clum A."/>
            <person name="Steindorff A."/>
            <person name="Ohm R."/>
            <person name="Martin F."/>
            <person name="Silar P."/>
            <person name="Natvig D."/>
            <person name="Lalanne C."/>
            <person name="Gautier V."/>
            <person name="Ament-Velasquez S.L."/>
            <person name="Kruys A."/>
            <person name="Hutchinson M.I."/>
            <person name="Powell A.J."/>
            <person name="Barry K."/>
            <person name="Miller A.N."/>
            <person name="Grigoriev I.V."/>
            <person name="Debuchy R."/>
            <person name="Gladieux P."/>
            <person name="Thoren M.H."/>
            <person name="Johannesson H."/>
        </authorList>
    </citation>
    <scope>NUCLEOTIDE SEQUENCE</scope>
    <source>
        <strain evidence="2">PSN4</strain>
    </source>
</reference>
<feature type="signal peptide" evidence="1">
    <location>
        <begin position="1"/>
        <end position="27"/>
    </location>
</feature>
<keyword evidence="3" id="KW-1185">Reference proteome</keyword>
<protein>
    <recommendedName>
        <fullName evidence="4">Secreted protein</fullName>
    </recommendedName>
</protein>
<evidence type="ECO:0008006" key="4">
    <source>
        <dbReference type="Google" id="ProtNLM"/>
    </source>
</evidence>
<proteinExistence type="predicted"/>
<name>A0AAJ0B9Q7_9PEZI</name>
<comment type="caution">
    <text evidence="2">The sequence shown here is derived from an EMBL/GenBank/DDBJ whole genome shotgun (WGS) entry which is preliminary data.</text>
</comment>
<keyword evidence="1" id="KW-0732">Signal</keyword>
<dbReference type="EMBL" id="MU839836">
    <property type="protein sequence ID" value="KAK1754067.1"/>
    <property type="molecule type" value="Genomic_DNA"/>
</dbReference>
<sequence>MRGVTTPSLRWMIATIWILMSKVATRAQFAAPTAVKVRFERFWAIDCGVQCLDDDDPTIERKAWFEVDLA</sequence>
<feature type="chain" id="PRO_5042620102" description="Secreted protein" evidence="1">
    <location>
        <begin position="28"/>
        <end position="70"/>
    </location>
</feature>
<gene>
    <name evidence="2" type="ORF">QBC47DRAFT_385539</name>
</gene>
<accession>A0AAJ0B9Q7</accession>
<evidence type="ECO:0000313" key="3">
    <source>
        <dbReference type="Proteomes" id="UP001239445"/>
    </source>
</evidence>
<evidence type="ECO:0000256" key="1">
    <source>
        <dbReference type="SAM" id="SignalP"/>
    </source>
</evidence>
<dbReference type="AlphaFoldDB" id="A0AAJ0B9Q7"/>
<dbReference type="Proteomes" id="UP001239445">
    <property type="component" value="Unassembled WGS sequence"/>
</dbReference>
<evidence type="ECO:0000313" key="2">
    <source>
        <dbReference type="EMBL" id="KAK1754067.1"/>
    </source>
</evidence>
<organism evidence="2 3">
    <name type="scientific">Echria macrotheca</name>
    <dbReference type="NCBI Taxonomy" id="438768"/>
    <lineage>
        <taxon>Eukaryota</taxon>
        <taxon>Fungi</taxon>
        <taxon>Dikarya</taxon>
        <taxon>Ascomycota</taxon>
        <taxon>Pezizomycotina</taxon>
        <taxon>Sordariomycetes</taxon>
        <taxon>Sordariomycetidae</taxon>
        <taxon>Sordariales</taxon>
        <taxon>Schizotheciaceae</taxon>
        <taxon>Echria</taxon>
    </lineage>
</organism>